<dbReference type="AlphaFoldDB" id="A0A239PCV5"/>
<keyword evidence="1" id="KW-0812">Transmembrane</keyword>
<dbReference type="Proteomes" id="UP000198362">
    <property type="component" value="Unassembled WGS sequence"/>
</dbReference>
<keyword evidence="1" id="KW-0472">Membrane</keyword>
<dbReference type="OrthoDB" id="3355096at2"/>
<protein>
    <submittedName>
        <fullName evidence="2">Uncharacterized protein</fullName>
    </submittedName>
</protein>
<reference evidence="2 3" key="1">
    <citation type="submission" date="2017-06" db="EMBL/GenBank/DDBJ databases">
        <authorList>
            <person name="Kim H.J."/>
            <person name="Triplett B.A."/>
        </authorList>
    </citation>
    <scope>NUCLEOTIDE SEQUENCE [LARGE SCALE GENOMIC DNA]</scope>
    <source>
        <strain evidence="2 3">CGMCC 4.5593</strain>
    </source>
</reference>
<sequence>MNTTDLRQLLDERSGDSAEQVMHHLRLRGVAAKVRRRRRRRVATWAACVLVALGGFSAFALRPGPTPPAPPTTHTIEGFPEYGLGTRVTAAASADFAVRRVEVTLVPSTLDLTVFTRCDRVSDTTAIDMTVTVNDHELTGGTCGAAARWSTWTPELGVVKDRPATFVMTITGARRFDGEQTVAAPIPETGTFGLALGERVPFDSYPLPPRPSGPLPPLDENPSFCSTARCLDAVIIRSDPNDPTLPVRRTLTWKPLSTIDLVSQTPGFLHLRVNDVEIATGEWWDYEQGGHGVTGDQGGQWKEPFGLDPRPGDRVTIEIVPEHQTGDWQVILKPAE</sequence>
<proteinExistence type="predicted"/>
<dbReference type="EMBL" id="FZPH01000017">
    <property type="protein sequence ID" value="SNT64434.1"/>
    <property type="molecule type" value="Genomic_DNA"/>
</dbReference>
<keyword evidence="3" id="KW-1185">Reference proteome</keyword>
<keyword evidence="1" id="KW-1133">Transmembrane helix</keyword>
<evidence type="ECO:0000313" key="3">
    <source>
        <dbReference type="Proteomes" id="UP000198362"/>
    </source>
</evidence>
<name>A0A239PCV5_9ACTN</name>
<feature type="transmembrane region" description="Helical" evidence="1">
    <location>
        <begin position="42"/>
        <end position="61"/>
    </location>
</feature>
<dbReference type="RefSeq" id="WP_089254407.1">
    <property type="nucleotide sequence ID" value="NZ_FZPH01000017.1"/>
</dbReference>
<organism evidence="2 3">
    <name type="scientific">Asanoa hainanensis</name>
    <dbReference type="NCBI Taxonomy" id="560556"/>
    <lineage>
        <taxon>Bacteria</taxon>
        <taxon>Bacillati</taxon>
        <taxon>Actinomycetota</taxon>
        <taxon>Actinomycetes</taxon>
        <taxon>Micromonosporales</taxon>
        <taxon>Micromonosporaceae</taxon>
        <taxon>Asanoa</taxon>
    </lineage>
</organism>
<evidence type="ECO:0000313" key="2">
    <source>
        <dbReference type="EMBL" id="SNT64434.1"/>
    </source>
</evidence>
<evidence type="ECO:0000256" key="1">
    <source>
        <dbReference type="SAM" id="Phobius"/>
    </source>
</evidence>
<accession>A0A239PCV5</accession>
<gene>
    <name evidence="2" type="ORF">SAMN05421812_11736</name>
</gene>